<dbReference type="SMART" id="SM00245">
    <property type="entry name" value="TSPc"/>
    <property type="match status" value="1"/>
</dbReference>
<feature type="region of interest" description="Disordered" evidence="8">
    <location>
        <begin position="1066"/>
        <end position="1088"/>
    </location>
</feature>
<dbReference type="Gene3D" id="3.90.226.10">
    <property type="entry name" value="2-enoyl-CoA Hydratase, Chain A, domain 1"/>
    <property type="match status" value="1"/>
</dbReference>
<dbReference type="InterPro" id="IPR005151">
    <property type="entry name" value="Tail-specific_protease"/>
</dbReference>
<accession>A0ABU2J9Z6</accession>
<evidence type="ECO:0000256" key="1">
    <source>
        <dbReference type="ARBA" id="ARBA00004496"/>
    </source>
</evidence>
<dbReference type="InterPro" id="IPR028204">
    <property type="entry name" value="Tricorn_C1"/>
</dbReference>
<dbReference type="SUPFAM" id="SSF69304">
    <property type="entry name" value="Tricorn protease N-terminal domain"/>
    <property type="match status" value="1"/>
</dbReference>
<evidence type="ECO:0000256" key="5">
    <source>
        <dbReference type="ARBA" id="ARBA00022801"/>
    </source>
</evidence>
<keyword evidence="11" id="KW-1185">Reference proteome</keyword>
<dbReference type="Pfam" id="PF14685">
    <property type="entry name" value="PDZ_Tricorn"/>
    <property type="match status" value="1"/>
</dbReference>
<dbReference type="Gene3D" id="2.130.10.10">
    <property type="entry name" value="YVTN repeat-like/Quinoprotein amine dehydrogenase"/>
    <property type="match status" value="1"/>
</dbReference>
<feature type="domain" description="Tail specific protease" evidence="9">
    <location>
        <begin position="848"/>
        <end position="1037"/>
    </location>
</feature>
<dbReference type="PIRSF" id="PIRSF036421">
    <property type="entry name" value="Tricorn_protease"/>
    <property type="match status" value="1"/>
</dbReference>
<dbReference type="Gene3D" id="2.30.42.10">
    <property type="match status" value="1"/>
</dbReference>
<dbReference type="EMBL" id="JAVREH010000010">
    <property type="protein sequence ID" value="MDT0261805.1"/>
    <property type="molecule type" value="Genomic_DNA"/>
</dbReference>
<dbReference type="Pfam" id="PF26550">
    <property type="entry name" value="Tricorn_2nd"/>
    <property type="match status" value="1"/>
</dbReference>
<evidence type="ECO:0000256" key="2">
    <source>
        <dbReference type="ARBA" id="ARBA00008524"/>
    </source>
</evidence>
<keyword evidence="3 7" id="KW-0963">Cytoplasm</keyword>
<evidence type="ECO:0000256" key="7">
    <source>
        <dbReference type="PIRNR" id="PIRNR036421"/>
    </source>
</evidence>
<protein>
    <recommendedName>
        <fullName evidence="7">Tricorn protease homolog</fullName>
        <ecNumber evidence="7">3.4.21.-</ecNumber>
    </recommendedName>
</protein>
<keyword evidence="4 7" id="KW-0645">Protease</keyword>
<dbReference type="InterPro" id="IPR036034">
    <property type="entry name" value="PDZ_sf"/>
</dbReference>
<evidence type="ECO:0000259" key="9">
    <source>
        <dbReference type="SMART" id="SM00245"/>
    </source>
</evidence>
<sequence length="1088" mass="117450">MTAAPGYLRFPHIVGDQIVFTAENDVWLADTTGGRAHRLTAEGVPVSSPRLSPDGAQVAWVSERAGEPEVFGMPTAGGEPRQLTFFGQPRTRVLGFDRDGRLLVVSDAYQPFRTHAWAYAIDVREGADARPERLPYGSVNSLTVSEAGAVVLGTGSAQDYAHWKRYRGGTASRLWLDSDGSGQFTELLASIPGPKMAPNWTGNRLALLSDFEGHGNVYSVAADGGDLRRHTDHEAFYARQLSGDGSRLIYRHAGDLWLLDSLDADSRPRQLDIWLGSSRAGRAVAPVKAEDFLGDLSVDRTGRASALEVRGNIVWLTHRNGPARTVASVAGVRHRLPVVLEPSAPDADPSVAYVTGAEGPDALEIAAPDGSTRRFGAGEIGRVLELVASPDGSTLAVATHDGRLLAISTADGGIRQLERNASGDPSGLSFSPDSKWLAYSAPEATRELRSIRLAELATGAVTAVTSQRFEDTSPTFSEDGKYLTFLSARTFDPVYDAHVFDLAFPLATRPYLVTLAADTPSPFEPELHGQADPDTEAAALATAQPETAPADSDSAPATTAAVRVDVEGIDARVVPFPVAAGRLDELRAVKGGVIWLNSPITGELGESRNPGDETRPSLQRWDFGKRKLVELAERVDAVEASGNGTKLVVRDEHALKLVPASSKPAEDGSDTVEIDLSRIQLTVDPPAEWRQMLDETARLMREHYWIEDMAGIAWDAEVDKYRPLLDRVTTRDDVSDLLWEVNGETGSSHAYESKPPGEKNPLLKPAYLGADFERDENGRWVITRIVPGDNSARNARSPLTAPGVAVHPGDAILAVNGHPVGPNGPAELLRGSADKAVELRVQTPDGERSTVVIPLADEADLRYLDCVASRRAQVHALGGGRIGYVHVPDMMSRGWAAFHRDLRVEMAKDALVVDTRENGGGHTSQLVIEKLSRRVLGYDTSRHYSTTSYPDSAPRGPLVSLANEWAGSDGDIVNAAFKAMRLGPVIGTRTWGGVIGIDGRYQLVDGTRVTQPRFSFWFEEFGWSVENHGVDPDLVVERPPQAWAAGEDPQLEAGVRYLLDELAGRPAPALPDVSQRPLRRAPALPPRP</sequence>
<evidence type="ECO:0000256" key="3">
    <source>
        <dbReference type="ARBA" id="ARBA00022490"/>
    </source>
</evidence>
<organism evidence="10 11">
    <name type="scientific">Jatrophihabitans lederbergiae</name>
    <dbReference type="NCBI Taxonomy" id="3075547"/>
    <lineage>
        <taxon>Bacteria</taxon>
        <taxon>Bacillati</taxon>
        <taxon>Actinomycetota</taxon>
        <taxon>Actinomycetes</taxon>
        <taxon>Jatrophihabitantales</taxon>
        <taxon>Jatrophihabitantaceae</taxon>
        <taxon>Jatrophihabitans</taxon>
    </lineage>
</organism>
<dbReference type="Pfam" id="PF14684">
    <property type="entry name" value="Tricorn_C1"/>
    <property type="match status" value="1"/>
</dbReference>
<keyword evidence="5 7" id="KW-0378">Hydrolase</keyword>
<dbReference type="EC" id="3.4.21.-" evidence="7"/>
<evidence type="ECO:0000256" key="8">
    <source>
        <dbReference type="SAM" id="MobiDB-lite"/>
    </source>
</evidence>
<dbReference type="SUPFAM" id="SSF50156">
    <property type="entry name" value="PDZ domain-like"/>
    <property type="match status" value="1"/>
</dbReference>
<dbReference type="Gene3D" id="3.30.750.44">
    <property type="match status" value="1"/>
</dbReference>
<dbReference type="Proteomes" id="UP001183176">
    <property type="component" value="Unassembled WGS sequence"/>
</dbReference>
<dbReference type="CDD" id="cd07562">
    <property type="entry name" value="Peptidase_S41_TRI"/>
    <property type="match status" value="1"/>
</dbReference>
<dbReference type="Gene3D" id="2.120.10.60">
    <property type="entry name" value="Tricorn protease N-terminal domain"/>
    <property type="match status" value="1"/>
</dbReference>
<keyword evidence="6 7" id="KW-0720">Serine protease</keyword>
<dbReference type="InterPro" id="IPR012393">
    <property type="entry name" value="Tricorn_protease"/>
</dbReference>
<dbReference type="Pfam" id="PF26549">
    <property type="entry name" value="Tricorn_N"/>
    <property type="match status" value="1"/>
</dbReference>
<name>A0ABU2J9Z6_9ACTN</name>
<comment type="subcellular location">
    <subcellularLocation>
        <location evidence="1 7">Cytoplasm</location>
    </subcellularLocation>
</comment>
<dbReference type="SUPFAM" id="SSF82171">
    <property type="entry name" value="DPP6 N-terminal domain-like"/>
    <property type="match status" value="1"/>
</dbReference>
<evidence type="ECO:0000256" key="6">
    <source>
        <dbReference type="ARBA" id="ARBA00022825"/>
    </source>
</evidence>
<dbReference type="SUPFAM" id="SSF52096">
    <property type="entry name" value="ClpP/crotonase"/>
    <property type="match status" value="1"/>
</dbReference>
<dbReference type="RefSeq" id="WP_311422959.1">
    <property type="nucleotide sequence ID" value="NZ_JAVREH010000010.1"/>
</dbReference>
<proteinExistence type="inferred from homology"/>
<dbReference type="PANTHER" id="PTHR43253:SF1">
    <property type="entry name" value="TRICORN PROTEASE HOMOLOG 2-RELATED"/>
    <property type="match status" value="1"/>
</dbReference>
<evidence type="ECO:0000256" key="4">
    <source>
        <dbReference type="ARBA" id="ARBA00022670"/>
    </source>
</evidence>
<gene>
    <name evidence="10" type="ORF">RM423_10395</name>
</gene>
<comment type="similarity">
    <text evidence="2 7">Belongs to the peptidase S41B family.</text>
</comment>
<dbReference type="PANTHER" id="PTHR43253">
    <property type="entry name" value="TRICORN PROTEASE HOMOLOG 2-RELATED"/>
    <property type="match status" value="1"/>
</dbReference>
<comment type="function">
    <text evidence="7">Degrades oligopeptides.</text>
</comment>
<dbReference type="InterPro" id="IPR029414">
    <property type="entry name" value="Tricorn_PDZ"/>
</dbReference>
<dbReference type="Pfam" id="PF03572">
    <property type="entry name" value="Peptidase_S41"/>
    <property type="match status" value="1"/>
</dbReference>
<comment type="caution">
    <text evidence="10">The sequence shown here is derived from an EMBL/GenBank/DDBJ whole genome shotgun (WGS) entry which is preliminary data.</text>
</comment>
<evidence type="ECO:0000313" key="10">
    <source>
        <dbReference type="EMBL" id="MDT0261805.1"/>
    </source>
</evidence>
<reference evidence="11" key="1">
    <citation type="submission" date="2023-07" db="EMBL/GenBank/DDBJ databases">
        <title>30 novel species of actinomycetes from the DSMZ collection.</title>
        <authorList>
            <person name="Nouioui I."/>
        </authorList>
    </citation>
    <scope>NUCLEOTIDE SEQUENCE [LARGE SCALE GENOMIC DNA]</scope>
    <source>
        <strain evidence="11">DSM 44399</strain>
    </source>
</reference>
<dbReference type="InterPro" id="IPR015943">
    <property type="entry name" value="WD40/YVTN_repeat-like_dom_sf"/>
</dbReference>
<evidence type="ECO:0000313" key="11">
    <source>
        <dbReference type="Proteomes" id="UP001183176"/>
    </source>
</evidence>
<dbReference type="InterPro" id="IPR029045">
    <property type="entry name" value="ClpP/crotonase-like_dom_sf"/>
</dbReference>